<dbReference type="EMBL" id="CAIT01000009">
    <property type="protein sequence ID" value="CCH56381.1"/>
    <property type="molecule type" value="Genomic_DNA"/>
</dbReference>
<evidence type="ECO:0000256" key="1">
    <source>
        <dbReference type="SAM" id="SignalP"/>
    </source>
</evidence>
<keyword evidence="3" id="KW-1185">Reference proteome</keyword>
<dbReference type="RefSeq" id="WP_009284946.1">
    <property type="nucleotide sequence ID" value="NZ_CAIT01000009.1"/>
</dbReference>
<evidence type="ECO:0000313" key="3">
    <source>
        <dbReference type="Proteomes" id="UP000009309"/>
    </source>
</evidence>
<proteinExistence type="predicted"/>
<organism evidence="2 3">
    <name type="scientific">Fibrisoma limi BUZ 3</name>
    <dbReference type="NCBI Taxonomy" id="1185876"/>
    <lineage>
        <taxon>Bacteria</taxon>
        <taxon>Pseudomonadati</taxon>
        <taxon>Bacteroidota</taxon>
        <taxon>Cytophagia</taxon>
        <taxon>Cytophagales</taxon>
        <taxon>Spirosomataceae</taxon>
        <taxon>Fibrisoma</taxon>
    </lineage>
</organism>
<evidence type="ECO:0008006" key="4">
    <source>
        <dbReference type="Google" id="ProtNLM"/>
    </source>
</evidence>
<reference evidence="2 3" key="1">
    <citation type="journal article" date="2012" name="J. Bacteriol.">
        <title>Genome Sequence of the Filamentous Bacterium Fibrisoma limi BUZ 3T.</title>
        <authorList>
            <person name="Filippini M."/>
            <person name="Qi W."/>
            <person name="Jaenicke S."/>
            <person name="Goesmann A."/>
            <person name="Smits T.H."/>
            <person name="Bagheri H.C."/>
        </authorList>
    </citation>
    <scope>NUCLEOTIDE SEQUENCE [LARGE SCALE GENOMIC DNA]</scope>
    <source>
        <strain evidence="3">BUZ 3T</strain>
    </source>
</reference>
<dbReference type="PROSITE" id="PS51257">
    <property type="entry name" value="PROKAR_LIPOPROTEIN"/>
    <property type="match status" value="1"/>
</dbReference>
<feature type="chain" id="PRO_5003660100" description="DUF4595 domain-containing protein" evidence="1">
    <location>
        <begin position="21"/>
        <end position="339"/>
    </location>
</feature>
<sequence>MRALLFLFSLSLFVACQPNSDNTFSIAPGPDLAPSTSLSPGTEVLDVSAPASSTLIKAMVVQSTYKDATTEGYRYEYKYSYDAKNRLTKLEFGGYVHKDISDPTPSYANLQRRIATLDYNDSGELSALHMLDYGRDGNVQLSLTFPVRKENGDLVVYGLPQWYPNPFADQPILRITPAGRLMQLPTPWNAYPNVQFSLNTFNYDPEGNLKDVTFSYVEPSYINAKQEKKQASLLQQITHTQQVRNPFGINPAYAAAHFLVRGGFEFTVISWLDIGKKLPLSSTLTFYSREENGPGYAKGNNVQSSYDYIFNANKLPIRLKRVQRSNGSTDYIDNFTFTY</sequence>
<comment type="caution">
    <text evidence="2">The sequence shown here is derived from an EMBL/GenBank/DDBJ whole genome shotgun (WGS) entry which is preliminary data.</text>
</comment>
<gene>
    <name evidence="2" type="ORF">BN8_05711</name>
</gene>
<feature type="signal peptide" evidence="1">
    <location>
        <begin position="1"/>
        <end position="20"/>
    </location>
</feature>
<name>I2GR53_9BACT</name>
<protein>
    <recommendedName>
        <fullName evidence="4">DUF4595 domain-containing protein</fullName>
    </recommendedName>
</protein>
<evidence type="ECO:0000313" key="2">
    <source>
        <dbReference type="EMBL" id="CCH56381.1"/>
    </source>
</evidence>
<dbReference type="AlphaFoldDB" id="I2GR53"/>
<accession>I2GR53</accession>
<dbReference type="Proteomes" id="UP000009309">
    <property type="component" value="Unassembled WGS sequence"/>
</dbReference>
<keyword evidence="1" id="KW-0732">Signal</keyword>
<dbReference type="OrthoDB" id="2972467at2"/>